<dbReference type="OMA" id="GEDRCKE"/>
<evidence type="ECO:0000256" key="2">
    <source>
        <dbReference type="SAM" id="SignalP"/>
    </source>
</evidence>
<name>A0A0P0W4K3_ORYSJ</name>
<feature type="signal peptide" evidence="2">
    <location>
        <begin position="1"/>
        <end position="17"/>
    </location>
</feature>
<dbReference type="EMBL" id="AP014959">
    <property type="protein sequence ID" value="BAS86967.1"/>
    <property type="molecule type" value="Genomic_DNA"/>
</dbReference>
<reference evidence="3 4" key="2">
    <citation type="journal article" date="2013" name="Plant Cell Physiol.">
        <title>Rice Annotation Project Database (RAP-DB): an integrative and interactive database for rice genomics.</title>
        <authorList>
            <person name="Sakai H."/>
            <person name="Lee S.S."/>
            <person name="Tanaka T."/>
            <person name="Numa H."/>
            <person name="Kim J."/>
            <person name="Kawahara Y."/>
            <person name="Wakimoto H."/>
            <person name="Yang C.C."/>
            <person name="Iwamoto M."/>
            <person name="Abe T."/>
            <person name="Yamada Y."/>
            <person name="Muto A."/>
            <person name="Inokuchi H."/>
            <person name="Ikemura T."/>
            <person name="Matsumoto T."/>
            <person name="Sasaki T."/>
            <person name="Itoh T."/>
        </authorList>
    </citation>
    <scope>NUCLEOTIDE SEQUENCE [LARGE SCALE GENOMIC DNA]</scope>
    <source>
        <strain evidence="4">cv. Nipponbare</strain>
    </source>
</reference>
<reference evidence="3 4" key="3">
    <citation type="journal article" date="2013" name="Rice">
        <title>Improvement of the Oryza sativa Nipponbare reference genome using next generation sequence and optical map data.</title>
        <authorList>
            <person name="Kawahara Y."/>
            <person name="de la Bastide M."/>
            <person name="Hamilton J.P."/>
            <person name="Kanamori H."/>
            <person name="McCombie W.R."/>
            <person name="Ouyang S."/>
            <person name="Schwartz D.C."/>
            <person name="Tanaka T."/>
            <person name="Wu J."/>
            <person name="Zhou S."/>
            <person name="Childs K.L."/>
            <person name="Davidson R.M."/>
            <person name="Lin H."/>
            <person name="Quesada-Ocampo L."/>
            <person name="Vaillancourt B."/>
            <person name="Sakai H."/>
            <person name="Lee S.S."/>
            <person name="Kim J."/>
            <person name="Numa H."/>
            <person name="Itoh T."/>
            <person name="Buell C.R."/>
            <person name="Matsumoto T."/>
        </authorList>
    </citation>
    <scope>NUCLEOTIDE SEQUENCE [LARGE SCALE GENOMIC DNA]</scope>
    <source>
        <strain evidence="4">cv. Nipponbare</strain>
    </source>
</reference>
<evidence type="ECO:0000313" key="3">
    <source>
        <dbReference type="EMBL" id="BAS86967.1"/>
    </source>
</evidence>
<feature type="region of interest" description="Disordered" evidence="1">
    <location>
        <begin position="68"/>
        <end position="89"/>
    </location>
</feature>
<reference evidence="4" key="1">
    <citation type="journal article" date="2005" name="Nature">
        <title>The map-based sequence of the rice genome.</title>
        <authorList>
            <consortium name="International rice genome sequencing project (IRGSP)"/>
            <person name="Matsumoto T."/>
            <person name="Wu J."/>
            <person name="Kanamori H."/>
            <person name="Katayose Y."/>
            <person name="Fujisawa M."/>
            <person name="Namiki N."/>
            <person name="Mizuno H."/>
            <person name="Yamamoto K."/>
            <person name="Antonio B.A."/>
            <person name="Baba T."/>
            <person name="Sakata K."/>
            <person name="Nagamura Y."/>
            <person name="Aoki H."/>
            <person name="Arikawa K."/>
            <person name="Arita K."/>
            <person name="Bito T."/>
            <person name="Chiden Y."/>
            <person name="Fujitsuka N."/>
            <person name="Fukunaka R."/>
            <person name="Hamada M."/>
            <person name="Harada C."/>
            <person name="Hayashi A."/>
            <person name="Hijishita S."/>
            <person name="Honda M."/>
            <person name="Hosokawa S."/>
            <person name="Ichikawa Y."/>
            <person name="Idonuma A."/>
            <person name="Iijima M."/>
            <person name="Ikeda M."/>
            <person name="Ikeno M."/>
            <person name="Ito K."/>
            <person name="Ito S."/>
            <person name="Ito T."/>
            <person name="Ito Y."/>
            <person name="Ito Y."/>
            <person name="Iwabuchi A."/>
            <person name="Kamiya K."/>
            <person name="Karasawa W."/>
            <person name="Kurita K."/>
            <person name="Katagiri S."/>
            <person name="Kikuta A."/>
            <person name="Kobayashi H."/>
            <person name="Kobayashi N."/>
            <person name="Machita K."/>
            <person name="Maehara T."/>
            <person name="Masukawa M."/>
            <person name="Mizubayashi T."/>
            <person name="Mukai Y."/>
            <person name="Nagasaki H."/>
            <person name="Nagata Y."/>
            <person name="Naito S."/>
            <person name="Nakashima M."/>
            <person name="Nakama Y."/>
            <person name="Nakamichi Y."/>
            <person name="Nakamura M."/>
            <person name="Meguro A."/>
            <person name="Negishi M."/>
            <person name="Ohta I."/>
            <person name="Ohta T."/>
            <person name="Okamoto M."/>
            <person name="Ono N."/>
            <person name="Saji S."/>
            <person name="Sakaguchi M."/>
            <person name="Sakai K."/>
            <person name="Shibata M."/>
            <person name="Shimokawa T."/>
            <person name="Song J."/>
            <person name="Takazaki Y."/>
            <person name="Terasawa K."/>
            <person name="Tsugane M."/>
            <person name="Tsuji K."/>
            <person name="Ueda S."/>
            <person name="Waki K."/>
            <person name="Yamagata H."/>
            <person name="Yamamoto M."/>
            <person name="Yamamoto S."/>
            <person name="Yamane H."/>
            <person name="Yoshiki S."/>
            <person name="Yoshihara R."/>
            <person name="Yukawa K."/>
            <person name="Zhong H."/>
            <person name="Yano M."/>
            <person name="Yuan Q."/>
            <person name="Ouyang S."/>
            <person name="Liu J."/>
            <person name="Jones K.M."/>
            <person name="Gansberger K."/>
            <person name="Moffat K."/>
            <person name="Hill J."/>
            <person name="Bera J."/>
            <person name="Fadrosh D."/>
            <person name="Jin S."/>
            <person name="Johri S."/>
            <person name="Kim M."/>
            <person name="Overton L."/>
            <person name="Reardon M."/>
            <person name="Tsitrin T."/>
            <person name="Vuong H."/>
            <person name="Weaver B."/>
            <person name="Ciecko A."/>
            <person name="Tallon L."/>
            <person name="Jackson J."/>
            <person name="Pai G."/>
            <person name="Aken S.V."/>
            <person name="Utterback T."/>
            <person name="Reidmuller S."/>
            <person name="Feldblyum T."/>
            <person name="Hsiao J."/>
            <person name="Zismann V."/>
            <person name="Iobst S."/>
            <person name="de Vazeille A.R."/>
            <person name="Buell C.R."/>
            <person name="Ying K."/>
            <person name="Li Y."/>
            <person name="Lu T."/>
            <person name="Huang Y."/>
            <person name="Zhao Q."/>
            <person name="Feng Q."/>
            <person name="Zhang L."/>
            <person name="Zhu J."/>
            <person name="Weng Q."/>
            <person name="Mu J."/>
            <person name="Lu Y."/>
            <person name="Fan D."/>
            <person name="Liu Y."/>
            <person name="Guan J."/>
            <person name="Zhang Y."/>
            <person name="Yu S."/>
            <person name="Liu X."/>
            <person name="Zhang Y."/>
            <person name="Hong G."/>
            <person name="Han B."/>
            <person name="Choisne N."/>
            <person name="Demange N."/>
            <person name="Orjeda G."/>
            <person name="Samain S."/>
            <person name="Cattolico L."/>
            <person name="Pelletier E."/>
            <person name="Couloux A."/>
            <person name="Segurens B."/>
            <person name="Wincker P."/>
            <person name="D'Hont A."/>
            <person name="Scarpelli C."/>
            <person name="Weissenbach J."/>
            <person name="Salanoubat M."/>
            <person name="Quetier F."/>
            <person name="Yu Y."/>
            <person name="Kim H.R."/>
            <person name="Rambo T."/>
            <person name="Currie J."/>
            <person name="Collura K."/>
            <person name="Luo M."/>
            <person name="Yang T."/>
            <person name="Ammiraju J.S.S."/>
            <person name="Engler F."/>
            <person name="Soderlund C."/>
            <person name="Wing R.A."/>
            <person name="Palmer L.E."/>
            <person name="de la Bastide M."/>
            <person name="Spiegel L."/>
            <person name="Nascimento L."/>
            <person name="Zutavern T."/>
            <person name="O'Shaughnessy A."/>
            <person name="Dike S."/>
            <person name="Dedhia N."/>
            <person name="Preston R."/>
            <person name="Balija V."/>
            <person name="McCombie W.R."/>
            <person name="Chow T."/>
            <person name="Chen H."/>
            <person name="Chung M."/>
            <person name="Chen C."/>
            <person name="Shaw J."/>
            <person name="Wu H."/>
            <person name="Hsiao K."/>
            <person name="Chao Y."/>
            <person name="Chu M."/>
            <person name="Cheng C."/>
            <person name="Hour A."/>
            <person name="Lee P."/>
            <person name="Lin S."/>
            <person name="Lin Y."/>
            <person name="Liou J."/>
            <person name="Liu S."/>
            <person name="Hsing Y."/>
            <person name="Raghuvanshi S."/>
            <person name="Mohanty A."/>
            <person name="Bharti A.K."/>
            <person name="Gaur A."/>
            <person name="Gupta V."/>
            <person name="Kumar D."/>
            <person name="Ravi V."/>
            <person name="Vij S."/>
            <person name="Kapur A."/>
            <person name="Khurana P."/>
            <person name="Khurana P."/>
            <person name="Khurana J.P."/>
            <person name="Tyagi A.K."/>
            <person name="Gaikwad K."/>
            <person name="Singh A."/>
            <person name="Dalal V."/>
            <person name="Srivastava S."/>
            <person name="Dixit A."/>
            <person name="Pal A.K."/>
            <person name="Ghazi I.A."/>
            <person name="Yadav M."/>
            <person name="Pandit A."/>
            <person name="Bhargava A."/>
            <person name="Sureshbabu K."/>
            <person name="Batra K."/>
            <person name="Sharma T.R."/>
            <person name="Mohapatra T."/>
            <person name="Singh N.K."/>
            <person name="Messing J."/>
            <person name="Nelson A.B."/>
            <person name="Fuks G."/>
            <person name="Kavchok S."/>
            <person name="Keizer G."/>
            <person name="Linton E."/>
            <person name="Llaca V."/>
            <person name="Song R."/>
            <person name="Tanyolac B."/>
            <person name="Young S."/>
            <person name="Ho-Il K."/>
            <person name="Hahn J.H."/>
            <person name="Sangsakoo G."/>
            <person name="Vanavichit A."/>
            <person name="de Mattos Luiz.A.T."/>
            <person name="Zimmer P.D."/>
            <person name="Malone G."/>
            <person name="Dellagostin O."/>
            <person name="de Oliveira A.C."/>
            <person name="Bevan M."/>
            <person name="Bancroft I."/>
            <person name="Minx P."/>
            <person name="Cordum H."/>
            <person name="Wilson R."/>
            <person name="Cheng Z."/>
            <person name="Jin W."/>
            <person name="Jiang J."/>
            <person name="Leong S.A."/>
            <person name="Iwama H."/>
            <person name="Gojobori T."/>
            <person name="Itoh T."/>
            <person name="Niimura Y."/>
            <person name="Fujii Y."/>
            <person name="Habara T."/>
            <person name="Sakai H."/>
            <person name="Sato Y."/>
            <person name="Wilson G."/>
            <person name="Kumar K."/>
            <person name="McCouch S."/>
            <person name="Juretic N."/>
            <person name="Hoen D."/>
            <person name="Wright S."/>
            <person name="Bruskiewich R."/>
            <person name="Bureau T."/>
            <person name="Miyao A."/>
            <person name="Hirochika H."/>
            <person name="Nishikawa T."/>
            <person name="Kadowaki K."/>
            <person name="Sugiura M."/>
            <person name="Burr B."/>
            <person name="Sasaki T."/>
        </authorList>
    </citation>
    <scope>NUCLEOTIDE SEQUENCE [LARGE SCALE GENOMIC DNA]</scope>
    <source>
        <strain evidence="4">cv. Nipponbare</strain>
    </source>
</reference>
<gene>
    <name evidence="3" type="ordered locus">Os03g0808150</name>
    <name evidence="3" type="ORF">OSNPB_030808150</name>
</gene>
<dbReference type="Proteomes" id="UP000059680">
    <property type="component" value="Chromosome 3"/>
</dbReference>
<dbReference type="AlphaFoldDB" id="A0A0P0W4K3"/>
<dbReference type="InParanoid" id="A0A0P0W4K3"/>
<sequence length="89" mass="9765">MDSKLAILCLLSCSLLAVDTTFLGIRACDTGGEWIDTNPQQGEDRCKEDGPNNNNGRCTVLPTHETLKEGVQVDNHPEGKEELPKERTP</sequence>
<evidence type="ECO:0000256" key="1">
    <source>
        <dbReference type="SAM" id="MobiDB-lite"/>
    </source>
</evidence>
<organism evidence="3 4">
    <name type="scientific">Oryza sativa subsp. japonica</name>
    <name type="common">Rice</name>
    <dbReference type="NCBI Taxonomy" id="39947"/>
    <lineage>
        <taxon>Eukaryota</taxon>
        <taxon>Viridiplantae</taxon>
        <taxon>Streptophyta</taxon>
        <taxon>Embryophyta</taxon>
        <taxon>Tracheophyta</taxon>
        <taxon>Spermatophyta</taxon>
        <taxon>Magnoliopsida</taxon>
        <taxon>Liliopsida</taxon>
        <taxon>Poales</taxon>
        <taxon>Poaceae</taxon>
        <taxon>BOP clade</taxon>
        <taxon>Oryzoideae</taxon>
        <taxon>Oryzeae</taxon>
        <taxon>Oryzinae</taxon>
        <taxon>Oryza</taxon>
        <taxon>Oryza sativa</taxon>
    </lineage>
</organism>
<dbReference type="Gramene" id="Os03t0808150-00">
    <property type="protein sequence ID" value="Os03t0808150-00"/>
    <property type="gene ID" value="Os03g0808150"/>
</dbReference>
<feature type="compositionally biased region" description="Basic and acidic residues" evidence="1">
    <location>
        <begin position="75"/>
        <end position="89"/>
    </location>
</feature>
<accession>A0A0P0W4K3</accession>
<proteinExistence type="predicted"/>
<keyword evidence="2" id="KW-0732">Signal</keyword>
<protein>
    <submittedName>
        <fullName evidence="3">Os03g0808150 protein</fullName>
    </submittedName>
</protein>
<feature type="chain" id="PRO_5006056555" evidence="2">
    <location>
        <begin position="18"/>
        <end position="89"/>
    </location>
</feature>
<dbReference type="PaxDb" id="39947-A0A0P0W4K3"/>
<evidence type="ECO:0000313" key="4">
    <source>
        <dbReference type="Proteomes" id="UP000059680"/>
    </source>
</evidence>
<keyword evidence="4" id="KW-1185">Reference proteome</keyword>